<comment type="similarity">
    <text evidence="1 2">Belongs to the anti-sigma-factor antagonist family.</text>
</comment>
<organism evidence="4 5">
    <name type="scientific">Leptonema illini DSM 21528</name>
    <dbReference type="NCBI Taxonomy" id="929563"/>
    <lineage>
        <taxon>Bacteria</taxon>
        <taxon>Pseudomonadati</taxon>
        <taxon>Spirochaetota</taxon>
        <taxon>Spirochaetia</taxon>
        <taxon>Leptospirales</taxon>
        <taxon>Leptospiraceae</taxon>
        <taxon>Leptonema</taxon>
    </lineage>
</organism>
<evidence type="ECO:0000313" key="5">
    <source>
        <dbReference type="Proteomes" id="UP000005737"/>
    </source>
</evidence>
<feature type="domain" description="STAS" evidence="3">
    <location>
        <begin position="15"/>
        <end position="105"/>
    </location>
</feature>
<dbReference type="NCBIfam" id="TIGR00377">
    <property type="entry name" value="ant_ant_sig"/>
    <property type="match status" value="1"/>
</dbReference>
<reference evidence="4 5" key="1">
    <citation type="submission" date="2011-10" db="EMBL/GenBank/DDBJ databases">
        <title>The Improved High-Quality Draft genome of Leptonema illini DSM 21528.</title>
        <authorList>
            <consortium name="US DOE Joint Genome Institute (JGI-PGF)"/>
            <person name="Lucas S."/>
            <person name="Copeland A."/>
            <person name="Lapidus A."/>
            <person name="Glavina del Rio T."/>
            <person name="Dalin E."/>
            <person name="Tice H."/>
            <person name="Bruce D."/>
            <person name="Goodwin L."/>
            <person name="Pitluck S."/>
            <person name="Peters L."/>
            <person name="Mikhailova N."/>
            <person name="Held B."/>
            <person name="Kyrpides N."/>
            <person name="Mavromatis K."/>
            <person name="Ivanova N."/>
            <person name="Markowitz V."/>
            <person name="Cheng J.-F."/>
            <person name="Hugenholtz P."/>
            <person name="Woyke T."/>
            <person name="Wu D."/>
            <person name="Gronow S."/>
            <person name="Wellnitz S."/>
            <person name="Brambilla E.-M."/>
            <person name="Klenk H.-P."/>
            <person name="Eisen J.A."/>
        </authorList>
    </citation>
    <scope>NUCLEOTIDE SEQUENCE [LARGE SCALE GENOMIC DNA]</scope>
    <source>
        <strain evidence="4 5">DSM 21528</strain>
    </source>
</reference>
<dbReference type="HOGENOM" id="CLU_115403_6_2_12"/>
<evidence type="ECO:0000259" key="3">
    <source>
        <dbReference type="PROSITE" id="PS50801"/>
    </source>
</evidence>
<dbReference type="PROSITE" id="PS50801">
    <property type="entry name" value="STAS"/>
    <property type="match status" value="1"/>
</dbReference>
<accession>H2CEM9</accession>
<dbReference type="SUPFAM" id="SSF52091">
    <property type="entry name" value="SpoIIaa-like"/>
    <property type="match status" value="1"/>
</dbReference>
<dbReference type="EMBL" id="JH597773">
    <property type="protein sequence ID" value="EHQ06641.1"/>
    <property type="molecule type" value="Genomic_DNA"/>
</dbReference>
<dbReference type="STRING" id="183.GCA_002009735_03144"/>
<dbReference type="GO" id="GO:0043856">
    <property type="term" value="F:anti-sigma factor antagonist activity"/>
    <property type="evidence" value="ECO:0007669"/>
    <property type="project" value="InterPro"/>
</dbReference>
<dbReference type="PANTHER" id="PTHR33495">
    <property type="entry name" value="ANTI-SIGMA FACTOR ANTAGONIST TM_1081-RELATED-RELATED"/>
    <property type="match status" value="1"/>
</dbReference>
<proteinExistence type="inferred from homology"/>
<evidence type="ECO:0000256" key="1">
    <source>
        <dbReference type="ARBA" id="ARBA00009013"/>
    </source>
</evidence>
<keyword evidence="5" id="KW-1185">Reference proteome</keyword>
<dbReference type="Gene3D" id="3.30.750.24">
    <property type="entry name" value="STAS domain"/>
    <property type="match status" value="1"/>
</dbReference>
<name>H2CEM9_9LEPT</name>
<dbReference type="Pfam" id="PF01740">
    <property type="entry name" value="STAS"/>
    <property type="match status" value="1"/>
</dbReference>
<evidence type="ECO:0000313" key="4">
    <source>
        <dbReference type="EMBL" id="EHQ06641.1"/>
    </source>
</evidence>
<gene>
    <name evidence="4" type="ORF">Lepil_1960</name>
</gene>
<dbReference type="InterPro" id="IPR036513">
    <property type="entry name" value="STAS_dom_sf"/>
</dbReference>
<sequence>MEGNILVIQVEEQRVDMVIARRFREMLAEQIKEHPRQIILDLTRASYFDSSALGALVAFLKDIRAYGGHLVLCNLSRSLLALLKLSKLDLLFDIKGSIEEAKSYMKSSVTG</sequence>
<dbReference type="InterPro" id="IPR003658">
    <property type="entry name" value="Anti-sigma_ant"/>
</dbReference>
<dbReference type="CDD" id="cd07043">
    <property type="entry name" value="STAS_anti-anti-sigma_factors"/>
    <property type="match status" value="1"/>
</dbReference>
<dbReference type="InterPro" id="IPR002645">
    <property type="entry name" value="STAS_dom"/>
</dbReference>
<evidence type="ECO:0000256" key="2">
    <source>
        <dbReference type="RuleBase" id="RU003749"/>
    </source>
</evidence>
<dbReference type="AlphaFoldDB" id="H2CEM9"/>
<protein>
    <recommendedName>
        <fullName evidence="2">Anti-sigma factor antagonist</fullName>
    </recommendedName>
</protein>
<dbReference type="Proteomes" id="UP000005737">
    <property type="component" value="Unassembled WGS sequence"/>
</dbReference>